<accession>A0ABI7W944</accession>
<evidence type="ECO:0000313" key="2">
    <source>
        <dbReference type="Ensembl" id="ENSFCTP00005006871.1"/>
    </source>
</evidence>
<dbReference type="PANTHER" id="PTHR12875:SF0">
    <property type="entry name" value="GOLGI TO ER TRAFFIC PROTEIN 4 HOMOLOG"/>
    <property type="match status" value="1"/>
</dbReference>
<reference evidence="2" key="2">
    <citation type="submission" date="2025-08" db="UniProtKB">
        <authorList>
            <consortium name="Ensembl"/>
        </authorList>
    </citation>
    <scope>IDENTIFICATION</scope>
    <source>
        <strain evidence="2">breed Abyssinian</strain>
    </source>
</reference>
<gene>
    <name evidence="2" type="primary">GET4</name>
</gene>
<comment type="similarity">
    <text evidence="1">Belongs to the GET4 family.</text>
</comment>
<sequence>MPLSDPTISIASINVFVTFCLLLLIKSRINGQGTRLGGAPPPRPRPRPNHVLARCGFHWCLHMCADVRATRMVDGAPPALSSPPPPTPWAPALNPFPSPEFQTEARAFLTIAFHCFRFFQLCLICNTRAPRAGRVRRGTLALLRSPWSPQPWSCGCSKAGPVVPETSVIWCSERLSQTGESRALSRLVYMSQSKHTEARELMCSGALLFFSHGQQNSAADLSMLVLESLEKAEVEVAADLLENLAKLFSLMDPNSPERVAFVSRALKWSSGGSGKLGHPRLHQLLALTLWKEQNYCESRYHFLHSADGEGCAHMLVEYSTSRGFRSEVDMFVAQAVLQFLCLKNKSSASVVFTTYTQKHPSIENGPPFVQPLLNFIWFLLLAVDGGKLTVFTVLCEQYQPSLRRDPMYNEYLDRIGQLFFGVPPKQTSSYGGLLGNLLSSLMGASEQEGEDSQDDSSPIELD</sequence>
<organism evidence="2 3">
    <name type="scientific">Felis catus</name>
    <name type="common">Cat</name>
    <name type="synonym">Felis silvestris catus</name>
    <dbReference type="NCBI Taxonomy" id="9685"/>
    <lineage>
        <taxon>Eukaryota</taxon>
        <taxon>Metazoa</taxon>
        <taxon>Chordata</taxon>
        <taxon>Craniata</taxon>
        <taxon>Vertebrata</taxon>
        <taxon>Euteleostomi</taxon>
        <taxon>Mammalia</taxon>
        <taxon>Eutheria</taxon>
        <taxon>Laurasiatheria</taxon>
        <taxon>Carnivora</taxon>
        <taxon>Feliformia</taxon>
        <taxon>Felidae</taxon>
        <taxon>Felinae</taxon>
        <taxon>Felis</taxon>
    </lineage>
</organism>
<dbReference type="GeneTree" id="ENSGT00390000015750"/>
<reference evidence="2 3" key="1">
    <citation type="submission" date="2021-02" db="EMBL/GenBank/DDBJ databases">
        <title>Safari Cat Assemblies.</title>
        <authorList>
            <person name="Bredemeyer K.R."/>
            <person name="Murphy W.J."/>
        </authorList>
    </citation>
    <scope>NUCLEOTIDE SEQUENCE [LARGE SCALE GENOMIC DNA]</scope>
</reference>
<dbReference type="Pfam" id="PF04190">
    <property type="entry name" value="GET4"/>
    <property type="match status" value="1"/>
</dbReference>
<reference evidence="2" key="3">
    <citation type="submission" date="2025-09" db="UniProtKB">
        <authorList>
            <consortium name="Ensembl"/>
        </authorList>
    </citation>
    <scope>IDENTIFICATION</scope>
    <source>
        <strain evidence="2">breed Abyssinian</strain>
    </source>
</reference>
<dbReference type="InterPro" id="IPR007317">
    <property type="entry name" value="GET4"/>
</dbReference>
<dbReference type="Ensembl" id="ENSFCTT00005011059.1">
    <property type="protein sequence ID" value="ENSFCTP00005006871.1"/>
    <property type="gene ID" value="ENSFCTG00005004120.1"/>
</dbReference>
<proteinExistence type="inferred from homology"/>
<dbReference type="InterPro" id="IPR011990">
    <property type="entry name" value="TPR-like_helical_dom_sf"/>
</dbReference>
<dbReference type="PANTHER" id="PTHR12875">
    <property type="entry name" value="GOLGI TO ER TRAFFIC PROTEIN 4 HOMOLOG"/>
    <property type="match status" value="1"/>
</dbReference>
<name>A0ABI7W944_FELCA</name>
<evidence type="ECO:0000256" key="1">
    <source>
        <dbReference type="ARBA" id="ARBA00005351"/>
    </source>
</evidence>
<dbReference type="Gene3D" id="1.25.40.10">
    <property type="entry name" value="Tetratricopeptide repeat domain"/>
    <property type="match status" value="1"/>
</dbReference>
<protein>
    <submittedName>
        <fullName evidence="2">Guided entry of tail-anchored proteins factor 4</fullName>
    </submittedName>
</protein>
<keyword evidence="3" id="KW-1185">Reference proteome</keyword>
<evidence type="ECO:0000313" key="3">
    <source>
        <dbReference type="Proteomes" id="UP000823872"/>
    </source>
</evidence>
<dbReference type="Proteomes" id="UP000823872">
    <property type="component" value="Chromosome E3"/>
</dbReference>